<reference evidence="2" key="1">
    <citation type="journal article" date="2019" name="Environ. Microbiol.">
        <title>Fungal ecological strategies reflected in gene transcription - a case study of two litter decomposers.</title>
        <authorList>
            <person name="Barbi F."/>
            <person name="Kohler A."/>
            <person name="Barry K."/>
            <person name="Baskaran P."/>
            <person name="Daum C."/>
            <person name="Fauchery L."/>
            <person name="Ihrmark K."/>
            <person name="Kuo A."/>
            <person name="LaButti K."/>
            <person name="Lipzen A."/>
            <person name="Morin E."/>
            <person name="Grigoriev I.V."/>
            <person name="Henrissat B."/>
            <person name="Lindahl B."/>
            <person name="Martin F."/>
        </authorList>
    </citation>
    <scope>NUCLEOTIDE SEQUENCE</scope>
    <source>
        <strain evidence="2">JB14</strain>
    </source>
</reference>
<dbReference type="AlphaFoldDB" id="A0A6A4GBP0"/>
<evidence type="ECO:0000313" key="2">
    <source>
        <dbReference type="EMBL" id="KAE9382901.1"/>
    </source>
</evidence>
<protein>
    <recommendedName>
        <fullName evidence="4">CxC1-like cysteine cluster associated with KDZ transposases domain-containing protein</fullName>
    </recommendedName>
</protein>
<dbReference type="InterPro" id="IPR040521">
    <property type="entry name" value="KDZ"/>
</dbReference>
<gene>
    <name evidence="2" type="ORF">BT96DRAFT_1009897</name>
</gene>
<evidence type="ECO:0000256" key="1">
    <source>
        <dbReference type="SAM" id="MobiDB-lite"/>
    </source>
</evidence>
<feature type="region of interest" description="Disordered" evidence="1">
    <location>
        <begin position="773"/>
        <end position="794"/>
    </location>
</feature>
<dbReference type="OrthoDB" id="2153963at2759"/>
<feature type="compositionally biased region" description="Acidic residues" evidence="1">
    <location>
        <begin position="776"/>
        <end position="794"/>
    </location>
</feature>
<name>A0A6A4GBP0_9AGAR</name>
<accession>A0A6A4GBP0</accession>
<dbReference type="Pfam" id="PF18758">
    <property type="entry name" value="KDZ"/>
    <property type="match status" value="1"/>
</dbReference>
<dbReference type="PANTHER" id="PTHR33096">
    <property type="entry name" value="CXC2 DOMAIN-CONTAINING PROTEIN"/>
    <property type="match status" value="1"/>
</dbReference>
<sequence length="809" mass="92874">MAQAYMDWCLRERREEILRDDDCPQLLLTVVDIFGSSERSIPLTGDKWESASIVRAGIIPTSPLSHSSGISIRTIALYHRLFTRCPRLGMQPFAKTICDAEGIPYKPYLAAQLYTSFDLYVSMLNSVRAASQDEPQAVEGFIAVDGNDSLKRYERREDPVETKEGEIKLGASRERSDSRVGGGDYFLTKKEVDAWDERNWESVVEVEKGTEAGGMKELWEEGQCEERWHNANEKNTAKSVAKFHEQGWVVLLCRHMFLLKACDMIRSGEQAKYALSLLYSFFSAEKEERASTGEGQPNGKCALAYDIACKFSKTVKRSPLRELAEWMKFLPVIGTMHGYAHARQCQLSFLMLYIVGVGLEDGEFCERYFSVSNALASVTRYMSSFHRRQAIAEYTYCRDNFESYGKLSTFIYNNYRQALKILSTADAVGQEMREAGITSSEMFYEWLEEEGEYLQSLTRPPAIETLAIEYYQKLEAFNACHTRLKASWLAWLNYKPEAQRDLTNMLEKKAWDEQENEGKLMVDIQVLESKMEIKDRWTEGCEEWAAAKKTCRESAYRKALDKLEGLLVSRIFEMAKLNVAGTGYKMRKHIANSLKTRSKSIQTAIGAYNAAAAALSPPRQVITWDEIVEFSFLGEFDISRDAREDVRERKWATQKNRLIMQQFFKLIRAEEELERLHSEICRLLTNIHDEEVLVKHVVAELEEKDPRLALQVQLQYEERGRFKHFHQHKLASIRKLKGYQSKNNKYFTIGTSAKMADLSMDLSMDLGEDNMQGLQDGEDWEDVSGGEVDDEEDDLVERVNTVLDLTVDE</sequence>
<organism evidence="2 3">
    <name type="scientific">Gymnopus androsaceus JB14</name>
    <dbReference type="NCBI Taxonomy" id="1447944"/>
    <lineage>
        <taxon>Eukaryota</taxon>
        <taxon>Fungi</taxon>
        <taxon>Dikarya</taxon>
        <taxon>Basidiomycota</taxon>
        <taxon>Agaricomycotina</taxon>
        <taxon>Agaricomycetes</taxon>
        <taxon>Agaricomycetidae</taxon>
        <taxon>Agaricales</taxon>
        <taxon>Marasmiineae</taxon>
        <taxon>Omphalotaceae</taxon>
        <taxon>Gymnopus</taxon>
    </lineage>
</organism>
<evidence type="ECO:0000313" key="3">
    <source>
        <dbReference type="Proteomes" id="UP000799118"/>
    </source>
</evidence>
<dbReference type="EMBL" id="ML770871">
    <property type="protein sequence ID" value="KAE9382901.1"/>
    <property type="molecule type" value="Genomic_DNA"/>
</dbReference>
<keyword evidence="3" id="KW-1185">Reference proteome</keyword>
<dbReference type="Proteomes" id="UP000799118">
    <property type="component" value="Unassembled WGS sequence"/>
</dbReference>
<proteinExistence type="predicted"/>
<evidence type="ECO:0008006" key="4">
    <source>
        <dbReference type="Google" id="ProtNLM"/>
    </source>
</evidence>
<dbReference type="PANTHER" id="PTHR33096:SF1">
    <property type="entry name" value="CXC1-LIKE CYSTEINE CLUSTER ASSOCIATED WITH KDZ TRANSPOSASES DOMAIN-CONTAINING PROTEIN"/>
    <property type="match status" value="1"/>
</dbReference>